<comment type="caution">
    <text evidence="14">The sequence shown here is derived from an EMBL/GenBank/DDBJ whole genome shotgun (WGS) entry which is preliminary data.</text>
</comment>
<protein>
    <recommendedName>
        <fullName evidence="2">non-specific serine/threonine protein kinase</fullName>
        <ecNumber evidence="2">2.7.11.1</ecNumber>
    </recommendedName>
</protein>
<dbReference type="AlphaFoldDB" id="A0AAN7FPL2"/>
<evidence type="ECO:0000256" key="9">
    <source>
        <dbReference type="ARBA" id="ARBA00047899"/>
    </source>
</evidence>
<dbReference type="GO" id="GO:0004674">
    <property type="term" value="F:protein serine/threonine kinase activity"/>
    <property type="evidence" value="ECO:0007669"/>
    <property type="project" value="UniProtKB-KW"/>
</dbReference>
<keyword evidence="15" id="KW-1185">Reference proteome</keyword>
<gene>
    <name evidence="14" type="ORF">RGQ29_018724</name>
</gene>
<evidence type="ECO:0000256" key="10">
    <source>
        <dbReference type="ARBA" id="ARBA00048679"/>
    </source>
</evidence>
<reference evidence="14 15" key="1">
    <citation type="journal article" date="2023" name="G3 (Bethesda)">
        <title>A haplotype-resolved chromosome-scale genome for Quercus rubra L. provides insights into the genetics of adaptive traits for red oak species.</title>
        <authorList>
            <person name="Kapoor B."/>
            <person name="Jenkins J."/>
            <person name="Schmutz J."/>
            <person name="Zhebentyayeva T."/>
            <person name="Kuelheim C."/>
            <person name="Coggeshall M."/>
            <person name="Heim C."/>
            <person name="Lasky J.R."/>
            <person name="Leites L."/>
            <person name="Islam-Faridi N."/>
            <person name="Romero-Severson J."/>
            <person name="DeLeo V.L."/>
            <person name="Lucas S.M."/>
            <person name="Lazic D."/>
            <person name="Gailing O."/>
            <person name="Carlson J."/>
            <person name="Staton M."/>
        </authorList>
    </citation>
    <scope>NUCLEOTIDE SEQUENCE [LARGE SCALE GENOMIC DNA]</scope>
    <source>
        <strain evidence="14">Pseudo-F2</strain>
    </source>
</reference>
<dbReference type="SMART" id="SM00220">
    <property type="entry name" value="S_TKc"/>
    <property type="match status" value="1"/>
</dbReference>
<evidence type="ECO:0000259" key="13">
    <source>
        <dbReference type="PROSITE" id="PS50011"/>
    </source>
</evidence>
<comment type="subcellular location">
    <subcellularLocation>
        <location evidence="1">Cell membrane</location>
    </subcellularLocation>
</comment>
<dbReference type="InterPro" id="IPR050823">
    <property type="entry name" value="Plant_Ser_Thr_Prot_Kinase"/>
</dbReference>
<keyword evidence="8 11" id="KW-0067">ATP-binding</keyword>
<dbReference type="Gene3D" id="3.30.200.20">
    <property type="entry name" value="Phosphorylase Kinase, domain 1"/>
    <property type="match status" value="1"/>
</dbReference>
<dbReference type="PANTHER" id="PTHR45621">
    <property type="entry name" value="OS01G0588500 PROTEIN-RELATED"/>
    <property type="match status" value="1"/>
</dbReference>
<evidence type="ECO:0000256" key="6">
    <source>
        <dbReference type="ARBA" id="ARBA00022741"/>
    </source>
</evidence>
<keyword evidence="4" id="KW-0723">Serine/threonine-protein kinase</keyword>
<dbReference type="InterPro" id="IPR011009">
    <property type="entry name" value="Kinase-like_dom_sf"/>
</dbReference>
<dbReference type="InterPro" id="IPR008271">
    <property type="entry name" value="Ser/Thr_kinase_AS"/>
</dbReference>
<feature type="region of interest" description="Disordered" evidence="12">
    <location>
        <begin position="1"/>
        <end position="92"/>
    </location>
</feature>
<proteinExistence type="predicted"/>
<feature type="compositionally biased region" description="Polar residues" evidence="12">
    <location>
        <begin position="128"/>
        <end position="151"/>
    </location>
</feature>
<evidence type="ECO:0000256" key="3">
    <source>
        <dbReference type="ARBA" id="ARBA00022475"/>
    </source>
</evidence>
<dbReference type="EC" id="2.7.11.1" evidence="2"/>
<feature type="compositionally biased region" description="Low complexity" evidence="12">
    <location>
        <begin position="54"/>
        <end position="83"/>
    </location>
</feature>
<dbReference type="PROSITE" id="PS00108">
    <property type="entry name" value="PROTEIN_KINASE_ST"/>
    <property type="match status" value="1"/>
</dbReference>
<sequence length="551" mass="61851">MRKHQVDSEFLANNSDRGSTVREERSASLVEYSVFPPANSEPGSFSWIRNGTNPDSPISIPSIFPAINTDSENDGSSESNETSPRFSHNSNSIVSLFPPARSATDSPENYEIRITNFPIPLIFPPTISETETNDSCSESNQSPRAQFSFSSLFPPAGSETDSSSSKNDEIILGQILPTANLRIFSFTELKVATKNFSPDTVLGEGGFGQVFKGWLKDKGQFQSGNRMVIAVKKLNSESFQGFQEWQSEVNFLGRLSHPNLIKLLGYCWEDRELLLIYEFMQKGSLDNHLFGRGSAVQPLPWDIRLKIAIGVARGLTFLHTCDAQVVYRDIKASNILLDGSYSAKISDFGLAKLGPSAGQSHVTTRVMGTYGYAAPEYLATGHLYVKSDVYSFGVVLVEILTGLRAYDTNRPSGKHNMGDWIKPYLSERRKLKKIMDSRLGGKYPSKTVFHISLLALKCLAAEHKLRPSMKEVLEKLERFEAANERLREPRNHASHPMVHRQGQQPLHHRSPLHPRLDGNPANQNSSRVRQWWLQDIYLGRSIRRYILDKKK</sequence>
<feature type="compositionally biased region" description="Polar residues" evidence="12">
    <location>
        <begin position="41"/>
        <end position="53"/>
    </location>
</feature>
<evidence type="ECO:0000313" key="15">
    <source>
        <dbReference type="Proteomes" id="UP001324115"/>
    </source>
</evidence>
<dbReference type="Proteomes" id="UP001324115">
    <property type="component" value="Unassembled WGS sequence"/>
</dbReference>
<evidence type="ECO:0000256" key="4">
    <source>
        <dbReference type="ARBA" id="ARBA00022527"/>
    </source>
</evidence>
<dbReference type="GO" id="GO:0005886">
    <property type="term" value="C:plasma membrane"/>
    <property type="evidence" value="ECO:0007669"/>
    <property type="project" value="UniProtKB-SubCell"/>
</dbReference>
<evidence type="ECO:0000256" key="2">
    <source>
        <dbReference type="ARBA" id="ARBA00012513"/>
    </source>
</evidence>
<dbReference type="FunFam" id="3.30.200.20:FF:000228">
    <property type="entry name" value="Serine/threonine-protein kinase BIK1"/>
    <property type="match status" value="1"/>
</dbReference>
<feature type="domain" description="Protein kinase" evidence="13">
    <location>
        <begin position="196"/>
        <end position="498"/>
    </location>
</feature>
<evidence type="ECO:0000256" key="11">
    <source>
        <dbReference type="PROSITE-ProRule" id="PRU10141"/>
    </source>
</evidence>
<dbReference type="PROSITE" id="PS00107">
    <property type="entry name" value="PROTEIN_KINASE_ATP"/>
    <property type="match status" value="1"/>
</dbReference>
<dbReference type="Pfam" id="PF07714">
    <property type="entry name" value="PK_Tyr_Ser-Thr"/>
    <property type="match status" value="1"/>
</dbReference>
<dbReference type="Gene3D" id="1.10.510.10">
    <property type="entry name" value="Transferase(Phosphotransferase) domain 1"/>
    <property type="match status" value="1"/>
</dbReference>
<keyword evidence="5" id="KW-0808">Transferase</keyword>
<name>A0AAN7FPL2_QUERU</name>
<dbReference type="PROSITE" id="PS50011">
    <property type="entry name" value="PROTEIN_KINASE_DOM"/>
    <property type="match status" value="1"/>
</dbReference>
<keyword evidence="6 11" id="KW-0547">Nucleotide-binding</keyword>
<keyword evidence="7" id="KW-0418">Kinase</keyword>
<dbReference type="InterPro" id="IPR000719">
    <property type="entry name" value="Prot_kinase_dom"/>
</dbReference>
<dbReference type="FunFam" id="1.10.510.10:FF:000095">
    <property type="entry name" value="protein STRUBBELIG-RECEPTOR FAMILY 8"/>
    <property type="match status" value="1"/>
</dbReference>
<evidence type="ECO:0000256" key="1">
    <source>
        <dbReference type="ARBA" id="ARBA00004236"/>
    </source>
</evidence>
<comment type="catalytic activity">
    <reaction evidence="10">
        <text>L-seryl-[protein] + ATP = O-phospho-L-seryl-[protein] + ADP + H(+)</text>
        <dbReference type="Rhea" id="RHEA:17989"/>
        <dbReference type="Rhea" id="RHEA-COMP:9863"/>
        <dbReference type="Rhea" id="RHEA-COMP:11604"/>
        <dbReference type="ChEBI" id="CHEBI:15378"/>
        <dbReference type="ChEBI" id="CHEBI:29999"/>
        <dbReference type="ChEBI" id="CHEBI:30616"/>
        <dbReference type="ChEBI" id="CHEBI:83421"/>
        <dbReference type="ChEBI" id="CHEBI:456216"/>
        <dbReference type="EC" id="2.7.11.1"/>
    </reaction>
</comment>
<feature type="region of interest" description="Disordered" evidence="12">
    <location>
        <begin position="487"/>
        <end position="524"/>
    </location>
</feature>
<feature type="region of interest" description="Disordered" evidence="12">
    <location>
        <begin position="128"/>
        <end position="166"/>
    </location>
</feature>
<evidence type="ECO:0000313" key="14">
    <source>
        <dbReference type="EMBL" id="KAK4595081.1"/>
    </source>
</evidence>
<dbReference type="CDD" id="cd14066">
    <property type="entry name" value="STKc_IRAK"/>
    <property type="match status" value="1"/>
</dbReference>
<accession>A0AAN7FPL2</accession>
<dbReference type="EMBL" id="JAXUIC010000004">
    <property type="protein sequence ID" value="KAK4595081.1"/>
    <property type="molecule type" value="Genomic_DNA"/>
</dbReference>
<feature type="binding site" evidence="11">
    <location>
        <position position="233"/>
    </location>
    <ligand>
        <name>ATP</name>
        <dbReference type="ChEBI" id="CHEBI:30616"/>
    </ligand>
</feature>
<evidence type="ECO:0000256" key="8">
    <source>
        <dbReference type="ARBA" id="ARBA00022840"/>
    </source>
</evidence>
<dbReference type="InterPro" id="IPR001245">
    <property type="entry name" value="Ser-Thr/Tyr_kinase_cat_dom"/>
</dbReference>
<organism evidence="14 15">
    <name type="scientific">Quercus rubra</name>
    <name type="common">Northern red oak</name>
    <name type="synonym">Quercus borealis</name>
    <dbReference type="NCBI Taxonomy" id="3512"/>
    <lineage>
        <taxon>Eukaryota</taxon>
        <taxon>Viridiplantae</taxon>
        <taxon>Streptophyta</taxon>
        <taxon>Embryophyta</taxon>
        <taxon>Tracheophyta</taxon>
        <taxon>Spermatophyta</taxon>
        <taxon>Magnoliopsida</taxon>
        <taxon>eudicotyledons</taxon>
        <taxon>Gunneridae</taxon>
        <taxon>Pentapetalae</taxon>
        <taxon>rosids</taxon>
        <taxon>fabids</taxon>
        <taxon>Fagales</taxon>
        <taxon>Fagaceae</taxon>
        <taxon>Quercus</taxon>
    </lineage>
</organism>
<evidence type="ECO:0000256" key="7">
    <source>
        <dbReference type="ARBA" id="ARBA00022777"/>
    </source>
</evidence>
<dbReference type="SUPFAM" id="SSF56112">
    <property type="entry name" value="Protein kinase-like (PK-like)"/>
    <property type="match status" value="1"/>
</dbReference>
<dbReference type="GO" id="GO:0005524">
    <property type="term" value="F:ATP binding"/>
    <property type="evidence" value="ECO:0007669"/>
    <property type="project" value="UniProtKB-UniRule"/>
</dbReference>
<dbReference type="InterPro" id="IPR017441">
    <property type="entry name" value="Protein_kinase_ATP_BS"/>
</dbReference>
<comment type="catalytic activity">
    <reaction evidence="9">
        <text>L-threonyl-[protein] + ATP = O-phospho-L-threonyl-[protein] + ADP + H(+)</text>
        <dbReference type="Rhea" id="RHEA:46608"/>
        <dbReference type="Rhea" id="RHEA-COMP:11060"/>
        <dbReference type="Rhea" id="RHEA-COMP:11605"/>
        <dbReference type="ChEBI" id="CHEBI:15378"/>
        <dbReference type="ChEBI" id="CHEBI:30013"/>
        <dbReference type="ChEBI" id="CHEBI:30616"/>
        <dbReference type="ChEBI" id="CHEBI:61977"/>
        <dbReference type="ChEBI" id="CHEBI:456216"/>
        <dbReference type="EC" id="2.7.11.1"/>
    </reaction>
</comment>
<evidence type="ECO:0000256" key="12">
    <source>
        <dbReference type="SAM" id="MobiDB-lite"/>
    </source>
</evidence>
<keyword evidence="3" id="KW-1003">Cell membrane</keyword>
<keyword evidence="3" id="KW-0472">Membrane</keyword>
<evidence type="ECO:0000256" key="5">
    <source>
        <dbReference type="ARBA" id="ARBA00022679"/>
    </source>
</evidence>